<evidence type="ECO:0000313" key="1">
    <source>
        <dbReference type="EMBL" id="KAK7393003.1"/>
    </source>
</evidence>
<organism evidence="1 2">
    <name type="scientific">Psophocarpus tetragonolobus</name>
    <name type="common">Winged bean</name>
    <name type="synonym">Dolichos tetragonolobus</name>
    <dbReference type="NCBI Taxonomy" id="3891"/>
    <lineage>
        <taxon>Eukaryota</taxon>
        <taxon>Viridiplantae</taxon>
        <taxon>Streptophyta</taxon>
        <taxon>Embryophyta</taxon>
        <taxon>Tracheophyta</taxon>
        <taxon>Spermatophyta</taxon>
        <taxon>Magnoliopsida</taxon>
        <taxon>eudicotyledons</taxon>
        <taxon>Gunneridae</taxon>
        <taxon>Pentapetalae</taxon>
        <taxon>rosids</taxon>
        <taxon>fabids</taxon>
        <taxon>Fabales</taxon>
        <taxon>Fabaceae</taxon>
        <taxon>Papilionoideae</taxon>
        <taxon>50 kb inversion clade</taxon>
        <taxon>NPAAA clade</taxon>
        <taxon>indigoferoid/millettioid clade</taxon>
        <taxon>Phaseoleae</taxon>
        <taxon>Psophocarpus</taxon>
    </lineage>
</organism>
<reference evidence="1 2" key="1">
    <citation type="submission" date="2024-01" db="EMBL/GenBank/DDBJ databases">
        <title>The genomes of 5 underutilized Papilionoideae crops provide insights into root nodulation and disease resistanc.</title>
        <authorList>
            <person name="Jiang F."/>
        </authorList>
    </citation>
    <scope>NUCLEOTIDE SEQUENCE [LARGE SCALE GENOMIC DNA]</scope>
    <source>
        <strain evidence="1">DUOXIRENSHENG_FW03</strain>
        <tissue evidence="1">Leaves</tissue>
    </source>
</reference>
<dbReference type="AlphaFoldDB" id="A0AAN9SFC1"/>
<protein>
    <submittedName>
        <fullName evidence="1">Uncharacterized protein</fullName>
    </submittedName>
</protein>
<sequence>MLRIRLSEFSGFQAEHVDTLPVPFCLLHRSLPPLWNVFHMVVRNILIYSTVDITNEQVDFTRYINDVKEKSLNMMRMVETSDGRSPRKKLIKLAFTLKMLSPLSLNL</sequence>
<gene>
    <name evidence="1" type="ORF">VNO78_21453</name>
</gene>
<dbReference type="Proteomes" id="UP001386955">
    <property type="component" value="Unassembled WGS sequence"/>
</dbReference>
<evidence type="ECO:0000313" key="2">
    <source>
        <dbReference type="Proteomes" id="UP001386955"/>
    </source>
</evidence>
<name>A0AAN9SFC1_PSOTE</name>
<dbReference type="EMBL" id="JAYMYS010000005">
    <property type="protein sequence ID" value="KAK7393003.1"/>
    <property type="molecule type" value="Genomic_DNA"/>
</dbReference>
<accession>A0AAN9SFC1</accession>
<proteinExistence type="predicted"/>
<comment type="caution">
    <text evidence="1">The sequence shown here is derived from an EMBL/GenBank/DDBJ whole genome shotgun (WGS) entry which is preliminary data.</text>
</comment>
<keyword evidence="2" id="KW-1185">Reference proteome</keyword>